<protein>
    <submittedName>
        <fullName evidence="2">Uncharacterized protein</fullName>
    </submittedName>
</protein>
<evidence type="ECO:0000256" key="1">
    <source>
        <dbReference type="SAM" id="MobiDB-lite"/>
    </source>
</evidence>
<proteinExistence type="predicted"/>
<feature type="region of interest" description="Disordered" evidence="1">
    <location>
        <begin position="1"/>
        <end position="30"/>
    </location>
</feature>
<feature type="region of interest" description="Disordered" evidence="1">
    <location>
        <begin position="42"/>
        <end position="93"/>
    </location>
</feature>
<sequence>MGSQMKRGDLRTAEKQAEEADSKGRVKASALDDLQFQSWDQLQSLRLSEPESKETQDDDDRGGSEESSTETSGHKMSASFSQDDDSESSEKVAPDHLHRMVTTGKRACAAFGFFFDIEASENHSVCIQQILTASYILANRTLKISAWCTPGGSEGKETKEAAWEHLGTWVNHSGLPKLDDYDPEGPDNYGPIPLARPITIAKGSKMGFCIHTDHPWGIVLRALVPASADFPETLEGSGMHKINLGDVTDSNLHVKLRAGRVLSNPLSTPFQLRKDTEMDAYGLCGIIEYKLLPA</sequence>
<dbReference type="AlphaFoldDB" id="A0A7S4KZX3"/>
<feature type="compositionally biased region" description="Basic and acidic residues" evidence="1">
    <location>
        <begin position="1"/>
        <end position="24"/>
    </location>
</feature>
<feature type="compositionally biased region" description="Low complexity" evidence="1">
    <location>
        <begin position="65"/>
        <end position="81"/>
    </location>
</feature>
<name>A0A7S4KZX3_GUITH</name>
<reference evidence="2" key="1">
    <citation type="submission" date="2021-01" db="EMBL/GenBank/DDBJ databases">
        <authorList>
            <person name="Corre E."/>
            <person name="Pelletier E."/>
            <person name="Niang G."/>
            <person name="Scheremetjew M."/>
            <person name="Finn R."/>
            <person name="Kale V."/>
            <person name="Holt S."/>
            <person name="Cochrane G."/>
            <person name="Meng A."/>
            <person name="Brown T."/>
            <person name="Cohen L."/>
        </authorList>
    </citation>
    <scope>NUCLEOTIDE SEQUENCE</scope>
    <source>
        <strain evidence="2">CCMP 2712</strain>
    </source>
</reference>
<gene>
    <name evidence="2" type="ORF">GTHE00462_LOCUS21244</name>
</gene>
<organism evidence="2">
    <name type="scientific">Guillardia theta</name>
    <name type="common">Cryptophyte</name>
    <name type="synonym">Cryptomonas phi</name>
    <dbReference type="NCBI Taxonomy" id="55529"/>
    <lineage>
        <taxon>Eukaryota</taxon>
        <taxon>Cryptophyceae</taxon>
        <taxon>Pyrenomonadales</taxon>
        <taxon>Geminigeraceae</taxon>
        <taxon>Guillardia</taxon>
    </lineage>
</organism>
<accession>A0A7S4KZX3</accession>
<dbReference type="EMBL" id="HBKN01027466">
    <property type="protein sequence ID" value="CAE2310767.1"/>
    <property type="molecule type" value="Transcribed_RNA"/>
</dbReference>
<evidence type="ECO:0000313" key="2">
    <source>
        <dbReference type="EMBL" id="CAE2310767.1"/>
    </source>
</evidence>